<dbReference type="InterPro" id="IPR004398">
    <property type="entry name" value="RNA_MeTrfase_RsmD"/>
</dbReference>
<keyword evidence="2 4" id="KW-0808">Transferase</keyword>
<evidence type="ECO:0000313" key="4">
    <source>
        <dbReference type="EMBL" id="MBA8804143.1"/>
    </source>
</evidence>
<dbReference type="InterPro" id="IPR029063">
    <property type="entry name" value="SAM-dependent_MTases_sf"/>
</dbReference>
<protein>
    <submittedName>
        <fullName evidence="4">16S rRNA (Guanine966-N2)-methyltransferase</fullName>
        <ecNumber evidence="4">2.1.1.171</ecNumber>
    </submittedName>
</protein>
<feature type="compositionally biased region" description="Low complexity" evidence="3">
    <location>
        <begin position="1"/>
        <end position="14"/>
    </location>
</feature>
<dbReference type="Pfam" id="PF03602">
    <property type="entry name" value="Cons_hypoth95"/>
    <property type="match status" value="1"/>
</dbReference>
<dbReference type="CDD" id="cd02440">
    <property type="entry name" value="AdoMet_MTases"/>
    <property type="match status" value="1"/>
</dbReference>
<dbReference type="Proteomes" id="UP000580910">
    <property type="component" value="Unassembled WGS sequence"/>
</dbReference>
<dbReference type="Gene3D" id="3.40.50.150">
    <property type="entry name" value="Vaccinia Virus protein VP39"/>
    <property type="match status" value="1"/>
</dbReference>
<dbReference type="InterPro" id="IPR002052">
    <property type="entry name" value="DNA_methylase_N6_adenine_CS"/>
</dbReference>
<gene>
    <name evidence="4" type="ORF">FB382_002434</name>
</gene>
<dbReference type="AlphaFoldDB" id="A0A7W3J0N9"/>
<accession>A0A7W3J0N9</accession>
<dbReference type="GO" id="GO:0003676">
    <property type="term" value="F:nucleic acid binding"/>
    <property type="evidence" value="ECO:0007669"/>
    <property type="project" value="InterPro"/>
</dbReference>
<evidence type="ECO:0000313" key="5">
    <source>
        <dbReference type="Proteomes" id="UP000580910"/>
    </source>
</evidence>
<evidence type="ECO:0000256" key="3">
    <source>
        <dbReference type="SAM" id="MobiDB-lite"/>
    </source>
</evidence>
<dbReference type="PANTHER" id="PTHR43542">
    <property type="entry name" value="METHYLTRANSFERASE"/>
    <property type="match status" value="1"/>
</dbReference>
<evidence type="ECO:0000256" key="2">
    <source>
        <dbReference type="ARBA" id="ARBA00022679"/>
    </source>
</evidence>
<dbReference type="EC" id="2.1.1.171" evidence="4"/>
<feature type="region of interest" description="Disordered" evidence="3">
    <location>
        <begin position="1"/>
        <end position="27"/>
    </location>
</feature>
<dbReference type="PROSITE" id="PS00092">
    <property type="entry name" value="N6_MTASE"/>
    <property type="match status" value="1"/>
</dbReference>
<dbReference type="PANTHER" id="PTHR43542:SF1">
    <property type="entry name" value="METHYLTRANSFERASE"/>
    <property type="match status" value="1"/>
</dbReference>
<dbReference type="NCBIfam" id="TIGR00095">
    <property type="entry name" value="16S rRNA (guanine(966)-N(2))-methyltransferase RsmD"/>
    <property type="match status" value="1"/>
</dbReference>
<dbReference type="PIRSF" id="PIRSF004553">
    <property type="entry name" value="CHP00095"/>
    <property type="match status" value="1"/>
</dbReference>
<name>A0A7W3J0N9_9ACTN</name>
<dbReference type="EMBL" id="JACGXA010000001">
    <property type="protein sequence ID" value="MBA8804143.1"/>
    <property type="molecule type" value="Genomic_DNA"/>
</dbReference>
<comment type="caution">
    <text evidence="4">The sequence shown here is derived from an EMBL/GenBank/DDBJ whole genome shotgun (WGS) entry which is preliminary data.</text>
</comment>
<keyword evidence="1 4" id="KW-0489">Methyltransferase</keyword>
<reference evidence="4 5" key="1">
    <citation type="submission" date="2020-07" db="EMBL/GenBank/DDBJ databases">
        <title>Sequencing the genomes of 1000 actinobacteria strains.</title>
        <authorList>
            <person name="Klenk H.-P."/>
        </authorList>
    </citation>
    <scope>NUCLEOTIDE SEQUENCE [LARGE SCALE GENOMIC DNA]</scope>
    <source>
        <strain evidence="4 5">DSM 21349</strain>
    </source>
</reference>
<organism evidence="4 5">
    <name type="scientific">Nocardioides ginsengisegetis</name>
    <dbReference type="NCBI Taxonomy" id="661491"/>
    <lineage>
        <taxon>Bacteria</taxon>
        <taxon>Bacillati</taxon>
        <taxon>Actinomycetota</taxon>
        <taxon>Actinomycetes</taxon>
        <taxon>Propionibacteriales</taxon>
        <taxon>Nocardioidaceae</taxon>
        <taxon>Nocardioides</taxon>
    </lineage>
</organism>
<dbReference type="GO" id="GO:0052913">
    <property type="term" value="F:16S rRNA (guanine(966)-N(2))-methyltransferase activity"/>
    <property type="evidence" value="ECO:0007669"/>
    <property type="project" value="UniProtKB-EC"/>
</dbReference>
<sequence length="201" mass="21459">MTRIIGGSAGGRRIATPRGSSTRPTSDRVREALFSAVESWCGSLHGLRFLDLYAGSGAVGLEAWSRGAGVVTLVEQDRKTASLIAENARSLGYPRAHVVAAAVSGTLRRLPTAPYDVAFLDPPYPLGEAEVADDLGALVEHGWLVPGAMVVVERSVRSPEPTWPDGITGTREKRYGETVLWYGHAAAPPTDTLPENPENKE</sequence>
<keyword evidence="5" id="KW-1185">Reference proteome</keyword>
<evidence type="ECO:0000256" key="1">
    <source>
        <dbReference type="ARBA" id="ARBA00022603"/>
    </source>
</evidence>
<dbReference type="RefSeq" id="WP_182539478.1">
    <property type="nucleotide sequence ID" value="NZ_JACGXA010000001.1"/>
</dbReference>
<dbReference type="SUPFAM" id="SSF53335">
    <property type="entry name" value="S-adenosyl-L-methionine-dependent methyltransferases"/>
    <property type="match status" value="1"/>
</dbReference>
<proteinExistence type="predicted"/>